<accession>A0A0M2JXX9</accession>
<dbReference type="Proteomes" id="UP000034150">
    <property type="component" value="Unassembled WGS sequence"/>
</dbReference>
<name>A0A0M2JXX9_9MYCO</name>
<comment type="caution">
    <text evidence="1">The sequence shown here is derived from an EMBL/GenBank/DDBJ whole genome shotgun (WGS) entry which is preliminary data.</text>
</comment>
<evidence type="ECO:0000313" key="2">
    <source>
        <dbReference type="Proteomes" id="UP000034150"/>
    </source>
</evidence>
<reference evidence="1 2" key="1">
    <citation type="journal article" date="2015" name="Genome Announc.">
        <title>Draft Genome Sequence of Mycobacterium obuense Strain UC1, Isolated from Patient Sputum.</title>
        <authorList>
            <person name="Greninger A.L."/>
            <person name="Cunningham G."/>
            <person name="Hsu E.D."/>
            <person name="Yu J.M."/>
            <person name="Chiu C.Y."/>
            <person name="Miller S."/>
        </authorList>
    </citation>
    <scope>NUCLEOTIDE SEQUENCE [LARGE SCALE GENOMIC DNA]</scope>
    <source>
        <strain evidence="1 2">UC1</strain>
    </source>
</reference>
<keyword evidence="2" id="KW-1185">Reference proteome</keyword>
<gene>
    <name evidence="1" type="ORF">WN67_23810</name>
</gene>
<organism evidence="1 2">
    <name type="scientific">Mycolicibacterium obuense</name>
    <dbReference type="NCBI Taxonomy" id="1807"/>
    <lineage>
        <taxon>Bacteria</taxon>
        <taxon>Bacillati</taxon>
        <taxon>Actinomycetota</taxon>
        <taxon>Actinomycetes</taxon>
        <taxon>Mycobacteriales</taxon>
        <taxon>Mycobacteriaceae</taxon>
        <taxon>Mycolicibacterium</taxon>
    </lineage>
</organism>
<dbReference type="AlphaFoldDB" id="A0A0M2JXX9"/>
<dbReference type="EMBL" id="LAUZ02000024">
    <property type="protein sequence ID" value="KKE99467.1"/>
    <property type="molecule type" value="Genomic_DNA"/>
</dbReference>
<evidence type="ECO:0000313" key="1">
    <source>
        <dbReference type="EMBL" id="KKE99467.1"/>
    </source>
</evidence>
<dbReference type="RefSeq" id="WP_046365535.1">
    <property type="nucleotide sequence ID" value="NZ_LAUZ02000024.1"/>
</dbReference>
<dbReference type="PATRIC" id="fig|1807.13.peg.2488"/>
<proteinExistence type="predicted"/>
<sequence length="101" mass="11155">MTTITHTADVQPPPGAEADLWLHDGYREVYNTVGVVVTSDDFMRCPMVTVIADQYRDGHLERIAVEVDDAGHEPLTPSQAIELAQYITEAADVATEWAVTR</sequence>
<protein>
    <submittedName>
        <fullName evidence="1">Uncharacterized protein</fullName>
    </submittedName>
</protein>
<dbReference type="OrthoDB" id="4764726at2"/>